<reference evidence="1 2" key="1">
    <citation type="submission" date="2023-10" db="EMBL/GenBank/DDBJ databases">
        <title>Virgibacillus soli CC-YMP-6 genome.</title>
        <authorList>
            <person name="Miliotis G."/>
            <person name="Sengupta P."/>
            <person name="Hameed A."/>
            <person name="Chuvochina M."/>
            <person name="Mcdonagh F."/>
            <person name="Simpson A.C."/>
            <person name="Singh N.K."/>
            <person name="Rekha P.D."/>
            <person name="Raman K."/>
            <person name="Hugenholtz P."/>
            <person name="Venkateswaran K."/>
        </authorList>
    </citation>
    <scope>NUCLEOTIDE SEQUENCE [LARGE SCALE GENOMIC DNA]</scope>
    <source>
        <strain evidence="1 2">CC-YMP-6</strain>
    </source>
</reference>
<name>A0ABU5CPN7_9BACI</name>
<organism evidence="1 2">
    <name type="scientific">Paracerasibacillus soli</name>
    <dbReference type="NCBI Taxonomy" id="480284"/>
    <lineage>
        <taxon>Bacteria</taxon>
        <taxon>Bacillati</taxon>
        <taxon>Bacillota</taxon>
        <taxon>Bacilli</taxon>
        <taxon>Bacillales</taxon>
        <taxon>Bacillaceae</taxon>
        <taxon>Paracerasibacillus</taxon>
    </lineage>
</organism>
<protein>
    <submittedName>
        <fullName evidence="1">Heptaprenyl diphosphate synthase component 1</fullName>
    </submittedName>
</protein>
<dbReference type="Gene3D" id="1.20.120.1450">
    <property type="match status" value="1"/>
</dbReference>
<dbReference type="Proteomes" id="UP001275315">
    <property type="component" value="Unassembled WGS sequence"/>
</dbReference>
<dbReference type="InterPro" id="IPR009920">
    <property type="entry name" value="HEPPP_synth_su1"/>
</dbReference>
<sequence>MKKVITGIEIRDLKYLLAEKLKHSYMDQHIQKVSIDEDKLFFLHDVMLNVNLPLETKQTYIVTTMLIQIALDTHDLVTDKMYDEHEQQYIAQQLYVLAGDYYSGMYYLMLSQIDEVSLIQKLASAIRDINEAKMKLYYKEFQTFQDFFYPC</sequence>
<accession>A0ABU5CPN7</accession>
<comment type="caution">
    <text evidence="1">The sequence shown here is derived from an EMBL/GenBank/DDBJ whole genome shotgun (WGS) entry which is preliminary data.</text>
</comment>
<dbReference type="EMBL" id="JAWDIQ010000001">
    <property type="protein sequence ID" value="MDY0408319.1"/>
    <property type="molecule type" value="Genomic_DNA"/>
</dbReference>
<dbReference type="RefSeq" id="WP_320379064.1">
    <property type="nucleotide sequence ID" value="NZ_JAWDIQ010000001.1"/>
</dbReference>
<gene>
    <name evidence="1" type="ORF">RWD45_06785</name>
</gene>
<keyword evidence="2" id="KW-1185">Reference proteome</keyword>
<dbReference type="Pfam" id="PF07307">
    <property type="entry name" value="HEPPP_synt_1"/>
    <property type="match status" value="1"/>
</dbReference>
<evidence type="ECO:0000313" key="1">
    <source>
        <dbReference type="EMBL" id="MDY0408319.1"/>
    </source>
</evidence>
<proteinExistence type="predicted"/>
<evidence type="ECO:0000313" key="2">
    <source>
        <dbReference type="Proteomes" id="UP001275315"/>
    </source>
</evidence>